<dbReference type="SMART" id="SM01070">
    <property type="entry name" value="CDC37_M"/>
    <property type="match status" value="1"/>
</dbReference>
<dbReference type="GO" id="GO:0031072">
    <property type="term" value="F:heat shock protein binding"/>
    <property type="evidence" value="ECO:0007669"/>
    <property type="project" value="TreeGrafter"/>
</dbReference>
<evidence type="ECO:0000259" key="9">
    <source>
        <dbReference type="SMART" id="SM01071"/>
    </source>
</evidence>
<dbReference type="AlphaFoldDB" id="A0A7D9H0I2"/>
<dbReference type="InterPro" id="IPR013855">
    <property type="entry name" value="Cdc37_N_dom"/>
</dbReference>
<evidence type="ECO:0000313" key="11">
    <source>
        <dbReference type="Proteomes" id="UP000478008"/>
    </source>
</evidence>
<keyword evidence="11" id="KW-1185">Reference proteome</keyword>
<comment type="subcellular location">
    <subcellularLocation>
        <location evidence="1">Cytoplasm</location>
    </subcellularLocation>
</comment>
<keyword evidence="3" id="KW-0963">Cytoplasm</keyword>
<dbReference type="SUPFAM" id="SSF101391">
    <property type="entry name" value="Hsp90 co-chaperone CDC37"/>
    <property type="match status" value="1"/>
</dbReference>
<evidence type="ECO:0000259" key="8">
    <source>
        <dbReference type="SMART" id="SM01070"/>
    </source>
</evidence>
<feature type="compositionally biased region" description="Basic and acidic residues" evidence="6">
    <location>
        <begin position="480"/>
        <end position="496"/>
    </location>
</feature>
<dbReference type="PANTHER" id="PTHR12800:SF4">
    <property type="entry name" value="HSP90 CO-CHAPERONE CDC37"/>
    <property type="match status" value="1"/>
</dbReference>
<dbReference type="Pfam" id="PF08564">
    <property type="entry name" value="CDC37_C"/>
    <property type="match status" value="1"/>
</dbReference>
<dbReference type="InterPro" id="IPR013873">
    <property type="entry name" value="Cdc37_C"/>
</dbReference>
<dbReference type="Pfam" id="PF03234">
    <property type="entry name" value="CDC37_N"/>
    <property type="match status" value="1"/>
</dbReference>
<dbReference type="GO" id="GO:0051082">
    <property type="term" value="F:unfolded protein binding"/>
    <property type="evidence" value="ECO:0007669"/>
    <property type="project" value="TreeGrafter"/>
</dbReference>
<feature type="compositionally biased region" description="Polar residues" evidence="6">
    <location>
        <begin position="499"/>
        <end position="514"/>
    </location>
</feature>
<dbReference type="GO" id="GO:0050821">
    <property type="term" value="P:protein stabilization"/>
    <property type="evidence" value="ECO:0007669"/>
    <property type="project" value="TreeGrafter"/>
</dbReference>
<evidence type="ECO:0000256" key="5">
    <source>
        <dbReference type="ARBA" id="ARBA00031396"/>
    </source>
</evidence>
<organism evidence="10 11">
    <name type="scientific">Dekkera bruxellensis</name>
    <name type="common">Brettanomyces custersii</name>
    <dbReference type="NCBI Taxonomy" id="5007"/>
    <lineage>
        <taxon>Eukaryota</taxon>
        <taxon>Fungi</taxon>
        <taxon>Dikarya</taxon>
        <taxon>Ascomycota</taxon>
        <taxon>Saccharomycotina</taxon>
        <taxon>Pichiomycetes</taxon>
        <taxon>Pichiales</taxon>
        <taxon>Pichiaceae</taxon>
        <taxon>Brettanomyces</taxon>
    </lineage>
</organism>
<feature type="region of interest" description="Disordered" evidence="6">
    <location>
        <begin position="480"/>
        <end position="527"/>
    </location>
</feature>
<dbReference type="GO" id="GO:0051087">
    <property type="term" value="F:protein-folding chaperone binding"/>
    <property type="evidence" value="ECO:0007669"/>
    <property type="project" value="TreeGrafter"/>
</dbReference>
<dbReference type="InterPro" id="IPR038189">
    <property type="entry name" value="Cdc37_Hsp90-bd_sf"/>
</dbReference>
<dbReference type="GO" id="GO:0005737">
    <property type="term" value="C:cytoplasm"/>
    <property type="evidence" value="ECO:0007669"/>
    <property type="project" value="UniProtKB-SubCell"/>
</dbReference>
<protein>
    <recommendedName>
        <fullName evidence="5">Hsp90 chaperone protein kinase-targeting subunit</fullName>
    </recommendedName>
</protein>
<feature type="region of interest" description="Disordered" evidence="6">
    <location>
        <begin position="187"/>
        <end position="227"/>
    </location>
</feature>
<feature type="domain" description="Cdc37 Hsp90 binding" evidence="8">
    <location>
        <begin position="190"/>
        <end position="384"/>
    </location>
</feature>
<gene>
    <name evidence="10" type="primary">CDC37</name>
    <name evidence="10" type="ORF">DEBR0S3_16974G</name>
</gene>
<evidence type="ECO:0000256" key="3">
    <source>
        <dbReference type="ARBA" id="ARBA00022490"/>
    </source>
</evidence>
<dbReference type="GO" id="GO:0006457">
    <property type="term" value="P:protein folding"/>
    <property type="evidence" value="ECO:0007669"/>
    <property type="project" value="TreeGrafter"/>
</dbReference>
<evidence type="ECO:0000256" key="4">
    <source>
        <dbReference type="ARBA" id="ARBA00023186"/>
    </source>
</evidence>
<dbReference type="InterPro" id="IPR004918">
    <property type="entry name" value="Cdc37"/>
</dbReference>
<keyword evidence="4" id="KW-0143">Chaperone</keyword>
<evidence type="ECO:0000313" key="10">
    <source>
        <dbReference type="EMBL" id="VUG18666.1"/>
    </source>
</evidence>
<reference evidence="10 11" key="1">
    <citation type="submission" date="2019-07" db="EMBL/GenBank/DDBJ databases">
        <authorList>
            <person name="Friedrich A."/>
            <person name="Schacherer J."/>
        </authorList>
    </citation>
    <scope>NUCLEOTIDE SEQUENCE [LARGE SCALE GENOMIC DNA]</scope>
</reference>
<dbReference type="PANTHER" id="PTHR12800">
    <property type="entry name" value="CDC37-RELATED"/>
    <property type="match status" value="1"/>
</dbReference>
<dbReference type="Gene3D" id="1.20.58.610">
    <property type="entry name" value="Cdc37, Hsp90 binding domain"/>
    <property type="match status" value="1"/>
</dbReference>
<evidence type="ECO:0000259" key="7">
    <source>
        <dbReference type="SMART" id="SM01069"/>
    </source>
</evidence>
<evidence type="ECO:0000256" key="6">
    <source>
        <dbReference type="SAM" id="MobiDB-lite"/>
    </source>
</evidence>
<dbReference type="EMBL" id="CABFWN010000003">
    <property type="protein sequence ID" value="VUG18666.1"/>
    <property type="molecule type" value="Genomic_DNA"/>
</dbReference>
<sequence length="527" mass="60931">MVDYSKWDRLELSDDSDIECHPNVDKASFIRWKQRDIHEKRAQRKAEIKGLKIQKEMYTKLTERVNKLLKHFSIIDITDAQKRNEYINNQFDPQEKCTIEQDDNSPTYNEMIEDLFTQIEADIKKEGKDVQDGSTILQKVKEHQGKINKVLEQIDPKLEELEEEKHEHITSEDYHVGFDSSFINKNEKQERQKENDPDAIDNTNDGKHDPAASEGASASESKQYKEKVETINDVRDDSGQKPSKPLNQLDDVECLPETLVFSKIPQRDIEDAGMFVKEHLYIACEQQKDSLMMKAFDSELSGDKERTKQIVHQGLLLQYLDDLFRGAVANHSALRKKQLVDMFVEKMSDANSPAYAVFMQDYDKMYKHIISRCKILKEEQEKEDPNQGVEQIQLRSVDSGSELTVQLPKEGTEEYKYFQTLPENMQEALKTEDLDQINKVFASMSVEDAEQILDTFDRCGVIQVQALLDNEEQFDELKKQCEKTDKTSSKNVKDGIESLSINEQQHQPETQQPDTDADIMNTADIVD</sequence>
<feature type="domain" description="Cdc37 C-terminal" evidence="7">
    <location>
        <begin position="405"/>
        <end position="507"/>
    </location>
</feature>
<feature type="compositionally biased region" description="Basic and acidic residues" evidence="6">
    <location>
        <begin position="187"/>
        <end position="196"/>
    </location>
</feature>
<evidence type="ECO:0000256" key="2">
    <source>
        <dbReference type="ARBA" id="ARBA00006222"/>
    </source>
</evidence>
<comment type="similarity">
    <text evidence="2">Belongs to the CDC37 family.</text>
</comment>
<proteinExistence type="inferred from homology"/>
<feature type="domain" description="Cdc37 N-terminal" evidence="9">
    <location>
        <begin position="1"/>
        <end position="181"/>
    </location>
</feature>
<feature type="compositionally biased region" description="Low complexity" evidence="6">
    <location>
        <begin position="212"/>
        <end position="221"/>
    </location>
</feature>
<dbReference type="GO" id="GO:0019901">
    <property type="term" value="F:protein kinase binding"/>
    <property type="evidence" value="ECO:0007669"/>
    <property type="project" value="InterPro"/>
</dbReference>
<name>A0A7D9H0I2_DEKBR</name>
<evidence type="ECO:0000256" key="1">
    <source>
        <dbReference type="ARBA" id="ARBA00004496"/>
    </source>
</evidence>
<dbReference type="Proteomes" id="UP000478008">
    <property type="component" value="Unassembled WGS sequence"/>
</dbReference>
<dbReference type="InterPro" id="IPR013874">
    <property type="entry name" value="Cdc37_Hsp90-bd"/>
</dbReference>
<dbReference type="SMART" id="SM01071">
    <property type="entry name" value="CDC37_N"/>
    <property type="match status" value="1"/>
</dbReference>
<dbReference type="Pfam" id="PF08565">
    <property type="entry name" value="CDC37_M"/>
    <property type="match status" value="1"/>
</dbReference>
<dbReference type="SMART" id="SM01069">
    <property type="entry name" value="CDC37_C"/>
    <property type="match status" value="1"/>
</dbReference>
<accession>A0A7D9H0I2</accession>